<accession>W1X8G1</accession>
<name>W1X8G1_9ZZZZ</name>
<dbReference type="EMBL" id="AZMM01017680">
    <property type="protein sequence ID" value="ETJ25735.1"/>
    <property type="molecule type" value="Genomic_DNA"/>
</dbReference>
<comment type="caution">
    <text evidence="2">The sequence shown here is derived from an EMBL/GenBank/DDBJ whole genome shotgun (WGS) entry which is preliminary data.</text>
</comment>
<sequence length="36" mass="4332">MYEYVEAMDILQPHFLNRSNSWSATGPRQRRPRARP</sequence>
<dbReference type="AlphaFoldDB" id="W1X8G1"/>
<organism evidence="2">
    <name type="scientific">human gut metagenome</name>
    <dbReference type="NCBI Taxonomy" id="408170"/>
    <lineage>
        <taxon>unclassified sequences</taxon>
        <taxon>metagenomes</taxon>
        <taxon>organismal metagenomes</taxon>
    </lineage>
</organism>
<proteinExistence type="predicted"/>
<feature type="region of interest" description="Disordered" evidence="1">
    <location>
        <begin position="16"/>
        <end position="36"/>
    </location>
</feature>
<gene>
    <name evidence="2" type="ORF">Q604_UNBC17680G0001</name>
</gene>
<protein>
    <submittedName>
        <fullName evidence="2">Uncharacterized protein</fullName>
    </submittedName>
</protein>
<reference evidence="2" key="1">
    <citation type="submission" date="2013-12" db="EMBL/GenBank/DDBJ databases">
        <title>A Varibaculum cambriense genome reconstructed from a premature infant gut community with otherwise low bacterial novelty that shifts toward anaerobic metabolism during the third week of life.</title>
        <authorList>
            <person name="Brown C.T."/>
            <person name="Sharon I."/>
            <person name="Thomas B.C."/>
            <person name="Castelle C.J."/>
            <person name="Morowitz M.J."/>
            <person name="Banfield J.F."/>
        </authorList>
    </citation>
    <scope>NUCLEOTIDE SEQUENCE</scope>
</reference>
<feature type="compositionally biased region" description="Polar residues" evidence="1">
    <location>
        <begin position="17"/>
        <end position="26"/>
    </location>
</feature>
<evidence type="ECO:0000256" key="1">
    <source>
        <dbReference type="SAM" id="MobiDB-lite"/>
    </source>
</evidence>
<feature type="non-terminal residue" evidence="2">
    <location>
        <position position="36"/>
    </location>
</feature>
<evidence type="ECO:0000313" key="2">
    <source>
        <dbReference type="EMBL" id="ETJ25735.1"/>
    </source>
</evidence>